<gene>
    <name evidence="1" type="ORF">Voc01_083240</name>
</gene>
<name>A0A8J4EIM3_9ACTN</name>
<organism evidence="1 2">
    <name type="scientific">Virgisporangium ochraceum</name>
    <dbReference type="NCBI Taxonomy" id="65505"/>
    <lineage>
        <taxon>Bacteria</taxon>
        <taxon>Bacillati</taxon>
        <taxon>Actinomycetota</taxon>
        <taxon>Actinomycetes</taxon>
        <taxon>Micromonosporales</taxon>
        <taxon>Micromonosporaceae</taxon>
        <taxon>Virgisporangium</taxon>
    </lineage>
</organism>
<evidence type="ECO:0008006" key="3">
    <source>
        <dbReference type="Google" id="ProtNLM"/>
    </source>
</evidence>
<evidence type="ECO:0000313" key="2">
    <source>
        <dbReference type="Proteomes" id="UP000635606"/>
    </source>
</evidence>
<proteinExistence type="predicted"/>
<dbReference type="SUPFAM" id="SSF160631">
    <property type="entry name" value="SMI1/KNR4-like"/>
    <property type="match status" value="1"/>
</dbReference>
<accession>A0A8J4EIM3</accession>
<sequence>MTEWGLPSPVVLLSGDGHYWIALDYRTCGPAGEPPVVWLDVEAGQDLPIAPDFHTFVERLTASDAFAD</sequence>
<dbReference type="AlphaFoldDB" id="A0A8J4EIM3"/>
<dbReference type="InterPro" id="IPR037883">
    <property type="entry name" value="Knr4/Smi1-like_sf"/>
</dbReference>
<keyword evidence="2" id="KW-1185">Reference proteome</keyword>
<evidence type="ECO:0000313" key="1">
    <source>
        <dbReference type="EMBL" id="GIJ73407.1"/>
    </source>
</evidence>
<protein>
    <recommendedName>
        <fullName evidence="3">Knr4/Smi1-like domain-containing protein</fullName>
    </recommendedName>
</protein>
<dbReference type="RefSeq" id="WP_203933232.1">
    <property type="nucleotide sequence ID" value="NZ_BOPH01000114.1"/>
</dbReference>
<dbReference type="Proteomes" id="UP000635606">
    <property type="component" value="Unassembled WGS sequence"/>
</dbReference>
<reference evidence="1" key="1">
    <citation type="submission" date="2021-01" db="EMBL/GenBank/DDBJ databases">
        <title>Whole genome shotgun sequence of Virgisporangium ochraceum NBRC 16418.</title>
        <authorList>
            <person name="Komaki H."/>
            <person name="Tamura T."/>
        </authorList>
    </citation>
    <scope>NUCLEOTIDE SEQUENCE</scope>
    <source>
        <strain evidence="1">NBRC 16418</strain>
    </source>
</reference>
<dbReference type="EMBL" id="BOPH01000114">
    <property type="protein sequence ID" value="GIJ73407.1"/>
    <property type="molecule type" value="Genomic_DNA"/>
</dbReference>
<comment type="caution">
    <text evidence="1">The sequence shown here is derived from an EMBL/GenBank/DDBJ whole genome shotgun (WGS) entry which is preliminary data.</text>
</comment>
<dbReference type="Gene3D" id="3.40.1580.10">
    <property type="entry name" value="SMI1/KNR4-like"/>
    <property type="match status" value="1"/>
</dbReference>